<organism evidence="2 3">
    <name type="scientific">Heterodermia speciosa</name>
    <dbReference type="NCBI Taxonomy" id="116794"/>
    <lineage>
        <taxon>Eukaryota</taxon>
        <taxon>Fungi</taxon>
        <taxon>Dikarya</taxon>
        <taxon>Ascomycota</taxon>
        <taxon>Pezizomycotina</taxon>
        <taxon>Lecanoromycetes</taxon>
        <taxon>OSLEUM clade</taxon>
        <taxon>Lecanoromycetidae</taxon>
        <taxon>Caliciales</taxon>
        <taxon>Physciaceae</taxon>
        <taxon>Heterodermia</taxon>
    </lineage>
</organism>
<feature type="region of interest" description="Disordered" evidence="1">
    <location>
        <begin position="516"/>
        <end position="546"/>
    </location>
</feature>
<accession>A0A8H3FQ66</accession>
<evidence type="ECO:0000256" key="1">
    <source>
        <dbReference type="SAM" id="MobiDB-lite"/>
    </source>
</evidence>
<proteinExistence type="predicted"/>
<feature type="compositionally biased region" description="Low complexity" evidence="1">
    <location>
        <begin position="83"/>
        <end position="94"/>
    </location>
</feature>
<feature type="region of interest" description="Disordered" evidence="1">
    <location>
        <begin position="581"/>
        <end position="609"/>
    </location>
</feature>
<dbReference type="EMBL" id="CAJPDS010000049">
    <property type="protein sequence ID" value="CAF9928741.1"/>
    <property type="molecule type" value="Genomic_DNA"/>
</dbReference>
<sequence>MTESCFYDPRFSPADTDAASPDFLKTPKQVASLVALQSPIVSRGLKRPFPGHDIETEILSHVHHLSPNPRLPLPPVEPSRQLSSSPNPSATSTNHTDNLVSTGTTTPQEPMIEKELGSSMRSASSMQTPPPTSTSTSKKKAQQAQVAKLVKESAANGKRKSTPIFPKPQNVPPNVPLTQASPPQFPNLQFSPEAFGGFSMAGPATAPVYPKNKLFWDPSQNNDGMDMDFAATDTFSDVFGIGLSKPTGSFIPGNGPMTMSQITSSSFDVDNMMGITMPPDISSATQTNYLSSAGLISGSPSKFGTTVVDPSLLFSSPSRAPEHAKLDAVPQTVQNENLRPYAHQIMDAQRERENSQSRKPKRRKGPETDSPAVKAALEVLRDEEKDRLNIQKSFRESMNAKPSYASTQVKRVSFEPSKGDTSSASRRRDGSAQRHESSRKHANRTAVELTIGPDGRAKTSTKLVARAPSRPAMDMDSDSGDTESLSSEDEARMVTSQQSSFAYPSLKLPKPKASRFDASSRAHSQKSSYASTFMSNSSENTFPRSRASQGRVVSGLGLDLDAITHSSRSVVDPALTTTFINGPLGGSQGAESETETVVDSEDDKGDAQSELKKIVKDRAQKRASAQAAASESFDNRHGYSSNRALYPTEASLTTPTQDMFNNISPTTITDPELATPSTGYESQVGSSTRCVCHSTESNGEFMIMW</sequence>
<dbReference type="AlphaFoldDB" id="A0A8H3FQ66"/>
<protein>
    <submittedName>
        <fullName evidence="2">Uncharacterized protein</fullName>
    </submittedName>
</protein>
<feature type="compositionally biased region" description="Polar residues" evidence="1">
    <location>
        <begin position="521"/>
        <end position="546"/>
    </location>
</feature>
<dbReference type="OrthoDB" id="436852at2759"/>
<evidence type="ECO:0000313" key="2">
    <source>
        <dbReference type="EMBL" id="CAF9928741.1"/>
    </source>
</evidence>
<evidence type="ECO:0000313" key="3">
    <source>
        <dbReference type="Proteomes" id="UP000664521"/>
    </source>
</evidence>
<gene>
    <name evidence="2" type="ORF">HETSPECPRED_006915</name>
</gene>
<feature type="region of interest" description="Disordered" evidence="1">
    <location>
        <begin position="1"/>
        <end position="22"/>
    </location>
</feature>
<feature type="region of interest" description="Disordered" evidence="1">
    <location>
        <begin position="65"/>
        <end position="171"/>
    </location>
</feature>
<feature type="region of interest" description="Disordered" evidence="1">
    <location>
        <begin position="392"/>
        <end position="499"/>
    </location>
</feature>
<reference evidence="2" key="1">
    <citation type="submission" date="2021-03" db="EMBL/GenBank/DDBJ databases">
        <authorList>
            <person name="Tagirdzhanova G."/>
        </authorList>
    </citation>
    <scope>NUCLEOTIDE SEQUENCE</scope>
</reference>
<keyword evidence="3" id="KW-1185">Reference proteome</keyword>
<feature type="compositionally biased region" description="Polar residues" evidence="1">
    <location>
        <begin position="95"/>
        <end position="108"/>
    </location>
</feature>
<comment type="caution">
    <text evidence="2">The sequence shown here is derived from an EMBL/GenBank/DDBJ whole genome shotgun (WGS) entry which is preliminary data.</text>
</comment>
<dbReference type="Proteomes" id="UP000664521">
    <property type="component" value="Unassembled WGS sequence"/>
</dbReference>
<feature type="compositionally biased region" description="Basic and acidic residues" evidence="1">
    <location>
        <begin position="426"/>
        <end position="436"/>
    </location>
</feature>
<feature type="region of interest" description="Disordered" evidence="1">
    <location>
        <begin position="652"/>
        <end position="684"/>
    </location>
</feature>
<feature type="compositionally biased region" description="Acidic residues" evidence="1">
    <location>
        <begin position="592"/>
        <end position="604"/>
    </location>
</feature>
<feature type="region of interest" description="Disordered" evidence="1">
    <location>
        <begin position="348"/>
        <end position="373"/>
    </location>
</feature>
<name>A0A8H3FQ66_9LECA</name>